<dbReference type="SMART" id="SM00088">
    <property type="entry name" value="PINT"/>
    <property type="match status" value="1"/>
</dbReference>
<dbReference type="PANTHER" id="PTHR10855">
    <property type="entry name" value="26S PROTEASOME NON-ATPASE REGULATORY SUBUNIT 12/COP9 SIGNALOSOME COMPLEX SUBUNIT 4"/>
    <property type="match status" value="1"/>
</dbReference>
<evidence type="ECO:0000256" key="1">
    <source>
        <dbReference type="ARBA" id="ARBA00004123"/>
    </source>
</evidence>
<dbReference type="InterPro" id="IPR040134">
    <property type="entry name" value="PSMD12/CSN4"/>
</dbReference>
<comment type="similarity">
    <text evidence="3">Belongs to the CSN4 family.</text>
</comment>
<dbReference type="Proteomes" id="UP001157974">
    <property type="component" value="Unassembled WGS sequence"/>
</dbReference>
<dbReference type="GO" id="GO:0008180">
    <property type="term" value="C:COP9 signalosome"/>
    <property type="evidence" value="ECO:0007669"/>
    <property type="project" value="UniProtKB-KW"/>
</dbReference>
<dbReference type="InterPro" id="IPR036390">
    <property type="entry name" value="WH_DNA-bd_sf"/>
</dbReference>
<dbReference type="Pfam" id="PF01399">
    <property type="entry name" value="PCI"/>
    <property type="match status" value="1"/>
</dbReference>
<keyword evidence="7" id="KW-0539">Nucleus</keyword>
<evidence type="ECO:0000256" key="3">
    <source>
        <dbReference type="ARBA" id="ARBA00010417"/>
    </source>
</evidence>
<accession>A0AAV8UNE1</accession>
<dbReference type="InterPro" id="IPR000717">
    <property type="entry name" value="PCI_dom"/>
</dbReference>
<evidence type="ECO:0000256" key="7">
    <source>
        <dbReference type="ARBA" id="ARBA00023242"/>
    </source>
</evidence>
<keyword evidence="5" id="KW-0963">Cytoplasm</keyword>
<dbReference type="Gene3D" id="1.10.10.10">
    <property type="entry name" value="Winged helix-like DNA-binding domain superfamily/Winged helix DNA-binding domain"/>
    <property type="match status" value="1"/>
</dbReference>
<evidence type="ECO:0000313" key="10">
    <source>
        <dbReference type="Proteomes" id="UP001157974"/>
    </source>
</evidence>
<dbReference type="AlphaFoldDB" id="A0AAV8UNE1"/>
<protein>
    <recommendedName>
        <fullName evidence="4">COP9 signalosome complex subunit 4</fullName>
    </recommendedName>
</protein>
<evidence type="ECO:0000256" key="2">
    <source>
        <dbReference type="ARBA" id="ARBA00004496"/>
    </source>
</evidence>
<evidence type="ECO:0000256" key="6">
    <source>
        <dbReference type="ARBA" id="ARBA00022790"/>
    </source>
</evidence>
<evidence type="ECO:0000256" key="5">
    <source>
        <dbReference type="ARBA" id="ARBA00022490"/>
    </source>
</evidence>
<gene>
    <name evidence="9" type="ORF">NDN08_006032</name>
</gene>
<organism evidence="9 10">
    <name type="scientific">Rhodosorus marinus</name>
    <dbReference type="NCBI Taxonomy" id="101924"/>
    <lineage>
        <taxon>Eukaryota</taxon>
        <taxon>Rhodophyta</taxon>
        <taxon>Stylonematophyceae</taxon>
        <taxon>Stylonematales</taxon>
        <taxon>Stylonemataceae</taxon>
        <taxon>Rhodosorus</taxon>
    </lineage>
</organism>
<dbReference type="PANTHER" id="PTHR10855:SF2">
    <property type="entry name" value="COP9 SIGNALOSOME COMPLEX SUBUNIT 4"/>
    <property type="match status" value="1"/>
</dbReference>
<dbReference type="PROSITE" id="PS50250">
    <property type="entry name" value="PCI"/>
    <property type="match status" value="1"/>
</dbReference>
<dbReference type="GO" id="GO:0005829">
    <property type="term" value="C:cytosol"/>
    <property type="evidence" value="ECO:0007669"/>
    <property type="project" value="TreeGrafter"/>
</dbReference>
<evidence type="ECO:0000313" key="9">
    <source>
        <dbReference type="EMBL" id="KAJ8902712.1"/>
    </source>
</evidence>
<keyword evidence="6" id="KW-0736">Signalosome</keyword>
<proteinExistence type="inferred from homology"/>
<evidence type="ECO:0000256" key="4">
    <source>
        <dbReference type="ARBA" id="ARBA00014881"/>
    </source>
</evidence>
<name>A0AAV8UNE1_9RHOD</name>
<comment type="subcellular location">
    <subcellularLocation>
        <location evidence="2">Cytoplasm</location>
    </subcellularLocation>
    <subcellularLocation>
        <location evidence="1">Nucleus</location>
    </subcellularLocation>
</comment>
<feature type="domain" description="PCI" evidence="8">
    <location>
        <begin position="193"/>
        <end position="395"/>
    </location>
</feature>
<reference evidence="9 10" key="1">
    <citation type="journal article" date="2023" name="Nat. Commun.">
        <title>Origin of minicircular mitochondrial genomes in red algae.</title>
        <authorList>
            <person name="Lee Y."/>
            <person name="Cho C.H."/>
            <person name="Lee Y.M."/>
            <person name="Park S.I."/>
            <person name="Yang J.H."/>
            <person name="West J.A."/>
            <person name="Bhattacharya D."/>
            <person name="Yoon H.S."/>
        </authorList>
    </citation>
    <scope>NUCLEOTIDE SEQUENCE [LARGE SCALE GENOMIC DNA]</scope>
    <source>
        <strain evidence="9 10">CCMP1338</strain>
        <tissue evidence="9">Whole cell</tissue>
    </source>
</reference>
<keyword evidence="10" id="KW-1185">Reference proteome</keyword>
<sequence length="430" mass="49045">MEHRVEMMVQEPDLMVREENLRRTLVESAQSGDLEGFLVVVGRVVSDVNMVPPVVAKRLVSVVQTAVMWMEKDTQLTIGQEVLNILQQRGANFEVQANAIRERLAVIHEERQNWSQAAAFYSTISPELGNRGDPTEDDIDRLLRIAFLYLNSDDVDGAEQFLMRAKSYVKVEVNRDYRICQARVQEAKKAFSNAAQQFYSLTTDVQGPTKLYSADPLQWLARAVICAILGKFAMRKLGRILQSRSLDDELNRHIFPHLYRRSYFSAPAGEQRSKMLSKLYQDERCRGLEFFKVLERVHSQKLLKKEHIEVLSERVKLLDIKSEETQQVLDLATTEHNLLAVSVLYTSIKLQSLAELLNISPQTAEAAVADMICERRLAGKINQVEGLLELSKGREKEALHRGDVRFEKICQAADSCCEQLVSKYPQFMPS</sequence>
<dbReference type="InterPro" id="IPR054559">
    <property type="entry name" value="PSMD12-CSN4-like_N"/>
</dbReference>
<dbReference type="SUPFAM" id="SSF46785">
    <property type="entry name" value="Winged helix' DNA-binding domain"/>
    <property type="match status" value="1"/>
</dbReference>
<dbReference type="InterPro" id="IPR036388">
    <property type="entry name" value="WH-like_DNA-bd_sf"/>
</dbReference>
<evidence type="ECO:0000259" key="8">
    <source>
        <dbReference type="PROSITE" id="PS50250"/>
    </source>
</evidence>
<dbReference type="EMBL" id="JAMWBK010000008">
    <property type="protein sequence ID" value="KAJ8902712.1"/>
    <property type="molecule type" value="Genomic_DNA"/>
</dbReference>
<dbReference type="Pfam" id="PF22241">
    <property type="entry name" value="PSMD12-CSN4_N"/>
    <property type="match status" value="1"/>
</dbReference>
<comment type="caution">
    <text evidence="9">The sequence shown here is derived from an EMBL/GenBank/DDBJ whole genome shotgun (WGS) entry which is preliminary data.</text>
</comment>